<dbReference type="Pfam" id="PF02630">
    <property type="entry name" value="SCO1-SenC"/>
    <property type="match status" value="1"/>
</dbReference>
<dbReference type="SUPFAM" id="SSF52833">
    <property type="entry name" value="Thioredoxin-like"/>
    <property type="match status" value="1"/>
</dbReference>
<dbReference type="InterPro" id="IPR036249">
    <property type="entry name" value="Thioredoxin-like_sf"/>
</dbReference>
<evidence type="ECO:0000313" key="5">
    <source>
        <dbReference type="Proteomes" id="UP000663920"/>
    </source>
</evidence>
<dbReference type="Gene3D" id="3.40.30.10">
    <property type="entry name" value="Glutaredoxin"/>
    <property type="match status" value="1"/>
</dbReference>
<evidence type="ECO:0000313" key="4">
    <source>
        <dbReference type="EMBL" id="QTE23405.1"/>
    </source>
</evidence>
<dbReference type="PANTHER" id="PTHR12151:SF25">
    <property type="entry name" value="LINALOOL DEHYDRATASE_ISOMERASE DOMAIN-CONTAINING PROTEIN"/>
    <property type="match status" value="1"/>
</dbReference>
<dbReference type="InterPro" id="IPR003782">
    <property type="entry name" value="SCO1/SenC"/>
</dbReference>
<evidence type="ECO:0000256" key="3">
    <source>
        <dbReference type="PIRSR" id="PIRSR603782-2"/>
    </source>
</evidence>
<feature type="binding site" evidence="2">
    <location>
        <position position="155"/>
    </location>
    <ligand>
        <name>Cu cation</name>
        <dbReference type="ChEBI" id="CHEBI:23378"/>
    </ligand>
</feature>
<accession>A0A975CRG6</accession>
<evidence type="ECO:0000256" key="1">
    <source>
        <dbReference type="ARBA" id="ARBA00010996"/>
    </source>
</evidence>
<feature type="binding site" evidence="2">
    <location>
        <position position="74"/>
    </location>
    <ligand>
        <name>Cu cation</name>
        <dbReference type="ChEBI" id="CHEBI:23378"/>
    </ligand>
</feature>
<keyword evidence="2" id="KW-0186">Copper</keyword>
<dbReference type="GO" id="GO:0046872">
    <property type="term" value="F:metal ion binding"/>
    <property type="evidence" value="ECO:0007669"/>
    <property type="project" value="UniProtKB-KW"/>
</dbReference>
<dbReference type="RefSeq" id="WP_208079415.1">
    <property type="nucleotide sequence ID" value="NZ_CP071869.1"/>
</dbReference>
<reference evidence="4 5" key="1">
    <citation type="submission" date="2021-03" db="EMBL/GenBank/DDBJ databases">
        <title>Complete genome of Polaribacter_sp.SM13.</title>
        <authorList>
            <person name="Jeong S.W."/>
            <person name="Bae J.W."/>
        </authorList>
    </citation>
    <scope>NUCLEOTIDE SEQUENCE [LARGE SCALE GENOMIC DNA]</scope>
    <source>
        <strain evidence="4 5">SM13</strain>
    </source>
</reference>
<dbReference type="PROSITE" id="PS51257">
    <property type="entry name" value="PROKAR_LIPOPROTEIN"/>
    <property type="match status" value="1"/>
</dbReference>
<gene>
    <name evidence="4" type="ORF">J3359_03760</name>
</gene>
<comment type="similarity">
    <text evidence="1">Belongs to the SCO1/2 family.</text>
</comment>
<sequence length="193" mass="22679">MSFKIGFKLIFIFFILMFFSCENSSKKVPIISNTFNIHKAEIDAFQFRNQFNEAFDFYSLKGNVHLVNFFFTTCKTICPMMEIPLNDLAENNADVKFISFTIDPENDTIPVLKEYYDRTKSTNRIFLRGTQKELSKIATYYLSSISNKDNEILYHTSYVILLDKKMQIRGLYNSLDKDDLTFLKEDILILLKE</sequence>
<dbReference type="EMBL" id="CP071869">
    <property type="protein sequence ID" value="QTE23405.1"/>
    <property type="molecule type" value="Genomic_DNA"/>
</dbReference>
<evidence type="ECO:0000256" key="2">
    <source>
        <dbReference type="PIRSR" id="PIRSR603782-1"/>
    </source>
</evidence>
<keyword evidence="3" id="KW-1015">Disulfide bond</keyword>
<feature type="binding site" evidence="2">
    <location>
        <position position="78"/>
    </location>
    <ligand>
        <name>Cu cation</name>
        <dbReference type="ChEBI" id="CHEBI:23378"/>
    </ligand>
</feature>
<dbReference type="CDD" id="cd02968">
    <property type="entry name" value="SCO"/>
    <property type="match status" value="1"/>
</dbReference>
<dbReference type="Proteomes" id="UP000663920">
    <property type="component" value="Chromosome"/>
</dbReference>
<organism evidence="4 5">
    <name type="scientific">Polaribacter cellanae</name>
    <dbReference type="NCBI Taxonomy" id="2818493"/>
    <lineage>
        <taxon>Bacteria</taxon>
        <taxon>Pseudomonadati</taxon>
        <taxon>Bacteroidota</taxon>
        <taxon>Flavobacteriia</taxon>
        <taxon>Flavobacteriales</taxon>
        <taxon>Flavobacteriaceae</taxon>
    </lineage>
</organism>
<feature type="disulfide bond" description="Redox-active" evidence="3">
    <location>
        <begin position="74"/>
        <end position="78"/>
    </location>
</feature>
<dbReference type="PANTHER" id="PTHR12151">
    <property type="entry name" value="ELECTRON TRANSPORT PROTIN SCO1/SENC FAMILY MEMBER"/>
    <property type="match status" value="1"/>
</dbReference>
<keyword evidence="2" id="KW-0479">Metal-binding</keyword>
<keyword evidence="5" id="KW-1185">Reference proteome</keyword>
<protein>
    <submittedName>
        <fullName evidence="4">SCO family protein</fullName>
    </submittedName>
</protein>
<dbReference type="KEGG" id="pcea:J3359_03760"/>
<proteinExistence type="inferred from homology"/>
<name>A0A975CRG6_9FLAO</name>
<dbReference type="AlphaFoldDB" id="A0A975CRG6"/>